<feature type="transmembrane region" description="Helical" evidence="1">
    <location>
        <begin position="141"/>
        <end position="162"/>
    </location>
</feature>
<name>A0A931I6D4_9NOCA</name>
<dbReference type="RefSeq" id="WP_196147268.1">
    <property type="nucleotide sequence ID" value="NZ_JADMLG010000001.1"/>
</dbReference>
<sequence>MLHLRMISPSATTERVLAVLAADPGVTHVTLARGVALEPEGDLVQADVAREAANDVIEHLKALGIEHDGGLTLTPVETVLSDAGDRAIDEAPGDPSDAVVWEELLAQTHEESSLNSSFLAFLTIACLLAAVGVATDSAVTIVGAMVVGPEFGPLAAFSVGLVRRDWLLTRKSAVALLVAFPVAMTVTLAATLLWEQFGWITLSGVENAHNVDFIYEVGPFSLIVALLAGAAGMLSLVTAKSAALIGVFISVTTVPAAGFAVVAATVGQWDVALMSTGQLAVNLGGIVAAGVLVLYLRPRAGSDAGPVERFKRWLGMSSKVEKVTWVQK</sequence>
<dbReference type="Proteomes" id="UP000655751">
    <property type="component" value="Unassembled WGS sequence"/>
</dbReference>
<reference evidence="2" key="1">
    <citation type="submission" date="2020-11" db="EMBL/GenBank/DDBJ databases">
        <title>Nocardia NEAU-351.nov., a novel actinomycete isolated from the cow dung.</title>
        <authorList>
            <person name="Zhang X."/>
        </authorList>
    </citation>
    <scope>NUCLEOTIDE SEQUENCE</scope>
    <source>
        <strain evidence="2">NEAU-351</strain>
    </source>
</reference>
<dbReference type="AlphaFoldDB" id="A0A931I6D4"/>
<proteinExistence type="predicted"/>
<feature type="transmembrane region" description="Helical" evidence="1">
    <location>
        <begin position="244"/>
        <end position="267"/>
    </location>
</feature>
<keyword evidence="1" id="KW-1133">Transmembrane helix</keyword>
<evidence type="ECO:0000256" key="1">
    <source>
        <dbReference type="SAM" id="Phobius"/>
    </source>
</evidence>
<accession>A0A931I6D4</accession>
<dbReference type="EMBL" id="JADMLG010000001">
    <property type="protein sequence ID" value="MBH0774931.1"/>
    <property type="molecule type" value="Genomic_DNA"/>
</dbReference>
<dbReference type="PANTHER" id="PTHR20992:SF9">
    <property type="entry name" value="AT15442P-RELATED"/>
    <property type="match status" value="1"/>
</dbReference>
<comment type="caution">
    <text evidence="2">The sequence shown here is derived from an EMBL/GenBank/DDBJ whole genome shotgun (WGS) entry which is preliminary data.</text>
</comment>
<feature type="transmembrane region" description="Helical" evidence="1">
    <location>
        <begin position="214"/>
        <end position="237"/>
    </location>
</feature>
<keyword evidence="1" id="KW-0812">Transmembrane</keyword>
<keyword evidence="3" id="KW-1185">Reference proteome</keyword>
<keyword evidence="1" id="KW-0472">Membrane</keyword>
<dbReference type="Pfam" id="PF04087">
    <property type="entry name" value="DUF389"/>
    <property type="match status" value="1"/>
</dbReference>
<organism evidence="2 3">
    <name type="scientific">Nocardia bovistercoris</name>
    <dbReference type="NCBI Taxonomy" id="2785916"/>
    <lineage>
        <taxon>Bacteria</taxon>
        <taxon>Bacillati</taxon>
        <taxon>Actinomycetota</taxon>
        <taxon>Actinomycetes</taxon>
        <taxon>Mycobacteriales</taxon>
        <taxon>Nocardiaceae</taxon>
        <taxon>Nocardia</taxon>
    </lineage>
</organism>
<evidence type="ECO:0000313" key="3">
    <source>
        <dbReference type="Proteomes" id="UP000655751"/>
    </source>
</evidence>
<dbReference type="PANTHER" id="PTHR20992">
    <property type="entry name" value="AT15442P-RELATED"/>
    <property type="match status" value="1"/>
</dbReference>
<feature type="transmembrane region" description="Helical" evidence="1">
    <location>
        <begin position="118"/>
        <end position="135"/>
    </location>
</feature>
<protein>
    <submittedName>
        <fullName evidence="2">DUF389 domain-containing protein</fullName>
    </submittedName>
</protein>
<dbReference type="InterPro" id="IPR005240">
    <property type="entry name" value="DUF389"/>
</dbReference>
<feature type="transmembrane region" description="Helical" evidence="1">
    <location>
        <begin position="174"/>
        <end position="194"/>
    </location>
</feature>
<gene>
    <name evidence="2" type="ORF">IT779_01355</name>
</gene>
<evidence type="ECO:0000313" key="2">
    <source>
        <dbReference type="EMBL" id="MBH0774931.1"/>
    </source>
</evidence>
<feature type="transmembrane region" description="Helical" evidence="1">
    <location>
        <begin position="279"/>
        <end position="296"/>
    </location>
</feature>